<dbReference type="PROSITE" id="PS50850">
    <property type="entry name" value="MFS"/>
    <property type="match status" value="1"/>
</dbReference>
<dbReference type="Gene3D" id="1.20.1720.10">
    <property type="entry name" value="Multidrug resistance protein D"/>
    <property type="match status" value="1"/>
</dbReference>
<dbReference type="PRINTS" id="PR01036">
    <property type="entry name" value="TCRTETB"/>
</dbReference>
<dbReference type="InterPro" id="IPR011701">
    <property type="entry name" value="MFS"/>
</dbReference>
<feature type="transmembrane region" description="Helical" evidence="8">
    <location>
        <begin position="47"/>
        <end position="67"/>
    </location>
</feature>
<keyword evidence="6 8" id="KW-1133">Transmembrane helix</keyword>
<dbReference type="AlphaFoldDB" id="A0AA40VUD5"/>
<dbReference type="Gene3D" id="1.20.1250.20">
    <property type="entry name" value="MFS general substrate transporter like domains"/>
    <property type="match status" value="1"/>
</dbReference>
<sequence length="519" mass="54977">MNQSRVKVITLGAMCFALFMTNLDDTVMNVALPKIQISLDSGVSGLQWILNAYTLPAASLVLTSGALGDIYGRKRVFLAGLVIFTIASIVCGLAPNLGILIAGRTLQGIGAAALIPTSLSILTSTFPKPKEQAKAIGIWSAVSGLALVAGPVVGGLLVDSFGWQSIFFLNVPLGAIAFGISSRIVQEVINPKKQSLDLPGLVLSIIFLGSFIYALTEGNNGVWQSPLIGLLLTIAALSFLAFLFVESRSSHPMLPLTLFRNPTFSVVNFVSILVFFTIISLLFIFSLFLQQVQGYSAAAAGLRFLPMNAAFVIASLFSGWFAARLGWRFAITTGLILASIATLLFIQINADTEYGAILWSLVFSGFGSGLTLAPLVTVALNSAPSSKAGIASAVLNMSTRLGGVLGIAIQGTILTQWLTSDLKRSLMSWNLPYNLQERLIADALHGGARVPTDLPTNISLLTWNQAFGNAFVSGLHAAVLVASIALFVGAILILAFVPSTFNQSANHPSISKKRESQRG</sequence>
<dbReference type="EMBL" id="VJXY01000044">
    <property type="protein sequence ID" value="MBD6619606.1"/>
    <property type="molecule type" value="Genomic_DNA"/>
</dbReference>
<evidence type="ECO:0000259" key="9">
    <source>
        <dbReference type="PROSITE" id="PS50850"/>
    </source>
</evidence>
<reference evidence="10" key="1">
    <citation type="submission" date="2019-07" db="EMBL/GenBank/DDBJ databases">
        <title>Toxilogical consequences of a new and cryptic species of cyanobacteria (Komarekiella delphini-convector) recovered from the epidermis of a bottlenose dolphin and 1500 ft. in the air.</title>
        <authorList>
            <person name="Brown A.O."/>
            <person name="Dvorak P."/>
            <person name="Villanueva C.D."/>
            <person name="Foss A.J."/>
            <person name="Garvey A.D."/>
            <person name="Gibson Q.A."/>
            <person name="Johansen J.R."/>
            <person name="Casamatta D.A."/>
        </authorList>
    </citation>
    <scope>NUCLEOTIDE SEQUENCE</scope>
    <source>
        <strain evidence="10">SJRDD-AB1</strain>
    </source>
</reference>
<dbReference type="NCBIfam" id="TIGR00711">
    <property type="entry name" value="efflux_EmrB"/>
    <property type="match status" value="1"/>
</dbReference>
<evidence type="ECO:0000256" key="8">
    <source>
        <dbReference type="SAM" id="Phobius"/>
    </source>
</evidence>
<keyword evidence="3" id="KW-0813">Transport</keyword>
<comment type="subcellular location">
    <subcellularLocation>
        <location evidence="1">Cell membrane</location>
        <topology evidence="1">Multi-pass membrane protein</topology>
    </subcellularLocation>
</comment>
<feature type="transmembrane region" description="Helical" evidence="8">
    <location>
        <begin position="76"/>
        <end position="102"/>
    </location>
</feature>
<evidence type="ECO:0000256" key="3">
    <source>
        <dbReference type="ARBA" id="ARBA00022448"/>
    </source>
</evidence>
<feature type="transmembrane region" description="Helical" evidence="8">
    <location>
        <begin position="266"/>
        <end position="289"/>
    </location>
</feature>
<feature type="transmembrane region" description="Helical" evidence="8">
    <location>
        <begin position="401"/>
        <end position="419"/>
    </location>
</feature>
<protein>
    <submittedName>
        <fullName evidence="10">MFS transporter</fullName>
    </submittedName>
</protein>
<dbReference type="InterPro" id="IPR020846">
    <property type="entry name" value="MFS_dom"/>
</dbReference>
<evidence type="ECO:0000256" key="7">
    <source>
        <dbReference type="ARBA" id="ARBA00023136"/>
    </source>
</evidence>
<evidence type="ECO:0000256" key="6">
    <source>
        <dbReference type="ARBA" id="ARBA00022989"/>
    </source>
</evidence>
<keyword evidence="7 8" id="KW-0472">Membrane</keyword>
<dbReference type="PANTHER" id="PTHR42718:SF9">
    <property type="entry name" value="MAJOR FACILITATOR SUPERFAMILY MULTIDRUG TRANSPORTER MFSC"/>
    <property type="match status" value="1"/>
</dbReference>
<dbReference type="InterPro" id="IPR004638">
    <property type="entry name" value="EmrB-like"/>
</dbReference>
<feature type="transmembrane region" description="Helical" evidence="8">
    <location>
        <begin position="470"/>
        <end position="497"/>
    </location>
</feature>
<dbReference type="GO" id="GO:0022857">
    <property type="term" value="F:transmembrane transporter activity"/>
    <property type="evidence" value="ECO:0007669"/>
    <property type="project" value="InterPro"/>
</dbReference>
<dbReference type="GO" id="GO:0005886">
    <property type="term" value="C:plasma membrane"/>
    <property type="evidence" value="ECO:0007669"/>
    <property type="project" value="UniProtKB-SubCell"/>
</dbReference>
<evidence type="ECO:0000256" key="4">
    <source>
        <dbReference type="ARBA" id="ARBA00022475"/>
    </source>
</evidence>
<keyword evidence="4" id="KW-1003">Cell membrane</keyword>
<feature type="transmembrane region" description="Helical" evidence="8">
    <location>
        <begin position="163"/>
        <end position="184"/>
    </location>
</feature>
<name>A0AA40VUD5_9NOST</name>
<feature type="transmembrane region" description="Helical" evidence="8">
    <location>
        <begin position="108"/>
        <end position="126"/>
    </location>
</feature>
<dbReference type="PANTHER" id="PTHR42718">
    <property type="entry name" value="MAJOR FACILITATOR SUPERFAMILY MULTIDRUG TRANSPORTER MFSC"/>
    <property type="match status" value="1"/>
</dbReference>
<feature type="transmembrane region" description="Helical" evidence="8">
    <location>
        <begin position="295"/>
        <end position="317"/>
    </location>
</feature>
<dbReference type="InterPro" id="IPR036259">
    <property type="entry name" value="MFS_trans_sf"/>
</dbReference>
<comment type="similarity">
    <text evidence="2">Belongs to the major facilitator superfamily. EmrB family.</text>
</comment>
<feature type="domain" description="Major facilitator superfamily (MFS) profile" evidence="9">
    <location>
        <begin position="10"/>
        <end position="501"/>
    </location>
</feature>
<evidence type="ECO:0000313" key="10">
    <source>
        <dbReference type="EMBL" id="MBD6619606.1"/>
    </source>
</evidence>
<feature type="transmembrane region" description="Helical" evidence="8">
    <location>
        <begin position="227"/>
        <end position="245"/>
    </location>
</feature>
<evidence type="ECO:0000256" key="2">
    <source>
        <dbReference type="ARBA" id="ARBA00008537"/>
    </source>
</evidence>
<dbReference type="Pfam" id="PF07690">
    <property type="entry name" value="MFS_1"/>
    <property type="match status" value="1"/>
</dbReference>
<feature type="transmembrane region" description="Helical" evidence="8">
    <location>
        <begin position="356"/>
        <end position="380"/>
    </location>
</feature>
<feature type="transmembrane region" description="Helical" evidence="8">
    <location>
        <begin position="329"/>
        <end position="350"/>
    </location>
</feature>
<accession>A0AA40VUD5</accession>
<dbReference type="RefSeq" id="WP_191760801.1">
    <property type="nucleotide sequence ID" value="NZ_VJXY01000044.1"/>
</dbReference>
<evidence type="ECO:0000313" key="11">
    <source>
        <dbReference type="Proteomes" id="UP001165986"/>
    </source>
</evidence>
<gene>
    <name evidence="10" type="ORF">FNW02_28250</name>
</gene>
<feature type="transmembrane region" description="Helical" evidence="8">
    <location>
        <begin position="196"/>
        <end position="215"/>
    </location>
</feature>
<dbReference type="Proteomes" id="UP001165986">
    <property type="component" value="Unassembled WGS sequence"/>
</dbReference>
<feature type="transmembrane region" description="Helical" evidence="8">
    <location>
        <begin position="138"/>
        <end position="157"/>
    </location>
</feature>
<dbReference type="SUPFAM" id="SSF103473">
    <property type="entry name" value="MFS general substrate transporter"/>
    <property type="match status" value="1"/>
</dbReference>
<evidence type="ECO:0000256" key="5">
    <source>
        <dbReference type="ARBA" id="ARBA00022692"/>
    </source>
</evidence>
<proteinExistence type="inferred from homology"/>
<keyword evidence="11" id="KW-1185">Reference proteome</keyword>
<keyword evidence="5 8" id="KW-0812">Transmembrane</keyword>
<organism evidence="10 11">
    <name type="scientific">Komarekiella delphini-convector SJRDD-AB1</name>
    <dbReference type="NCBI Taxonomy" id="2593771"/>
    <lineage>
        <taxon>Bacteria</taxon>
        <taxon>Bacillati</taxon>
        <taxon>Cyanobacteriota</taxon>
        <taxon>Cyanophyceae</taxon>
        <taxon>Nostocales</taxon>
        <taxon>Nostocaceae</taxon>
        <taxon>Komarekiella</taxon>
        <taxon>Komarekiella delphini-convector</taxon>
    </lineage>
</organism>
<comment type="caution">
    <text evidence="10">The sequence shown here is derived from an EMBL/GenBank/DDBJ whole genome shotgun (WGS) entry which is preliminary data.</text>
</comment>
<evidence type="ECO:0000256" key="1">
    <source>
        <dbReference type="ARBA" id="ARBA00004651"/>
    </source>
</evidence>
<dbReference type="CDD" id="cd17321">
    <property type="entry name" value="MFS_MMR_MDR_like"/>
    <property type="match status" value="1"/>
</dbReference>